<comment type="caution">
    <text evidence="2">The sequence shown here is derived from an EMBL/GenBank/DDBJ whole genome shotgun (WGS) entry which is preliminary data.</text>
</comment>
<evidence type="ECO:0000256" key="1">
    <source>
        <dbReference type="SAM" id="MobiDB-lite"/>
    </source>
</evidence>
<sequence>PMVNRIRDAIRAQAKPSSWPPEYEEVTPERKMEIPVIGRDDPSRTLKEIITRLTLHV</sequence>
<dbReference type="EMBL" id="BGPR01049309">
    <property type="protein sequence ID" value="GBO26295.1"/>
    <property type="molecule type" value="Genomic_DNA"/>
</dbReference>
<dbReference type="Proteomes" id="UP000499080">
    <property type="component" value="Unassembled WGS sequence"/>
</dbReference>
<evidence type="ECO:0000313" key="3">
    <source>
        <dbReference type="Proteomes" id="UP000499080"/>
    </source>
</evidence>
<accession>A0A4Y2VLX6</accession>
<proteinExistence type="predicted"/>
<protein>
    <submittedName>
        <fullName evidence="2">Uncharacterized protein</fullName>
    </submittedName>
</protein>
<evidence type="ECO:0000313" key="2">
    <source>
        <dbReference type="EMBL" id="GBO26295.1"/>
    </source>
</evidence>
<feature type="compositionally biased region" description="Basic and acidic residues" evidence="1">
    <location>
        <begin position="1"/>
        <end position="10"/>
    </location>
</feature>
<keyword evidence="3" id="KW-1185">Reference proteome</keyword>
<organism evidence="2 3">
    <name type="scientific">Araneus ventricosus</name>
    <name type="common">Orbweaver spider</name>
    <name type="synonym">Epeira ventricosa</name>
    <dbReference type="NCBI Taxonomy" id="182803"/>
    <lineage>
        <taxon>Eukaryota</taxon>
        <taxon>Metazoa</taxon>
        <taxon>Ecdysozoa</taxon>
        <taxon>Arthropoda</taxon>
        <taxon>Chelicerata</taxon>
        <taxon>Arachnida</taxon>
        <taxon>Araneae</taxon>
        <taxon>Araneomorphae</taxon>
        <taxon>Entelegynae</taxon>
        <taxon>Araneoidea</taxon>
        <taxon>Araneidae</taxon>
        <taxon>Araneus</taxon>
    </lineage>
</organism>
<name>A0A4Y2VLX6_ARAVE</name>
<gene>
    <name evidence="2" type="ORF">AVEN_168131_1</name>
</gene>
<feature type="non-terminal residue" evidence="2">
    <location>
        <position position="1"/>
    </location>
</feature>
<reference evidence="2 3" key="1">
    <citation type="journal article" date="2019" name="Sci. Rep.">
        <title>Orb-weaving spider Araneus ventricosus genome elucidates the spidroin gene catalogue.</title>
        <authorList>
            <person name="Kono N."/>
            <person name="Nakamura H."/>
            <person name="Ohtoshi R."/>
            <person name="Moran D.A.P."/>
            <person name="Shinohara A."/>
            <person name="Yoshida Y."/>
            <person name="Fujiwara M."/>
            <person name="Mori M."/>
            <person name="Tomita M."/>
            <person name="Arakawa K."/>
        </authorList>
    </citation>
    <scope>NUCLEOTIDE SEQUENCE [LARGE SCALE GENOMIC DNA]</scope>
</reference>
<feature type="region of interest" description="Disordered" evidence="1">
    <location>
        <begin position="1"/>
        <end position="26"/>
    </location>
</feature>
<dbReference type="AlphaFoldDB" id="A0A4Y2VLX6"/>